<keyword evidence="2" id="KW-1185">Reference proteome</keyword>
<name>A0A7T8KKM3_CALRO</name>
<feature type="non-terminal residue" evidence="1">
    <location>
        <position position="145"/>
    </location>
</feature>
<dbReference type="AlphaFoldDB" id="A0A7T8KKM3"/>
<gene>
    <name evidence="1" type="ORF">FKW44_002741</name>
</gene>
<dbReference type="Proteomes" id="UP000595437">
    <property type="component" value="Chromosome 2"/>
</dbReference>
<accession>A0A7T8KKM3</accession>
<reference evidence="2" key="1">
    <citation type="submission" date="2021-01" db="EMBL/GenBank/DDBJ databases">
        <title>Caligus Genome Assembly.</title>
        <authorList>
            <person name="Gallardo-Escarate C."/>
        </authorList>
    </citation>
    <scope>NUCLEOTIDE SEQUENCE [LARGE SCALE GENOMIC DNA]</scope>
</reference>
<evidence type="ECO:0000313" key="2">
    <source>
        <dbReference type="Proteomes" id="UP000595437"/>
    </source>
</evidence>
<proteinExistence type="predicted"/>
<dbReference type="OrthoDB" id="10264149at2759"/>
<evidence type="ECO:0000313" key="1">
    <source>
        <dbReference type="EMBL" id="QQP57673.1"/>
    </source>
</evidence>
<organism evidence="1 2">
    <name type="scientific">Caligus rogercresseyi</name>
    <name type="common">Sea louse</name>
    <dbReference type="NCBI Taxonomy" id="217165"/>
    <lineage>
        <taxon>Eukaryota</taxon>
        <taxon>Metazoa</taxon>
        <taxon>Ecdysozoa</taxon>
        <taxon>Arthropoda</taxon>
        <taxon>Crustacea</taxon>
        <taxon>Multicrustacea</taxon>
        <taxon>Hexanauplia</taxon>
        <taxon>Copepoda</taxon>
        <taxon>Siphonostomatoida</taxon>
        <taxon>Caligidae</taxon>
        <taxon>Caligus</taxon>
    </lineage>
</organism>
<protein>
    <submittedName>
        <fullName evidence="1">Uncharacterized protein</fullName>
    </submittedName>
</protein>
<dbReference type="EMBL" id="CP045891">
    <property type="protein sequence ID" value="QQP57673.1"/>
    <property type="molecule type" value="Genomic_DNA"/>
</dbReference>
<sequence length="145" mass="16387">MLDSDPLQLYRSTILSLARSLAKIQDVPWDRIRDPLFSQCPSENALSLSEKNQDALIALGIFLLESKGAWKERIVPHLLQVISRLHITKIQVRKSPDGSEWNVLLGGMGCVGLHVVRLHSINNNLSDIITKQNSNHRNILIQMFN</sequence>